<dbReference type="AlphaFoldDB" id="U6MA06"/>
<feature type="compositionally biased region" description="Low complexity" evidence="1">
    <location>
        <begin position="410"/>
        <end position="430"/>
    </location>
</feature>
<reference evidence="2" key="1">
    <citation type="submission" date="2013-10" db="EMBL/GenBank/DDBJ databases">
        <title>Genomic analysis of the causative agents of coccidiosis in chickens.</title>
        <authorList>
            <person name="Reid A.J."/>
            <person name="Blake D."/>
            <person name="Billington K."/>
            <person name="Browne H."/>
            <person name="Dunn M."/>
            <person name="Hung S."/>
            <person name="Kawahara F."/>
            <person name="Miranda-Saavedra D."/>
            <person name="Mourier T."/>
            <person name="Nagra H."/>
            <person name="Otto T.D."/>
            <person name="Rawlings N."/>
            <person name="Sanchez A."/>
            <person name="Sanders M."/>
            <person name="Subramaniam C."/>
            <person name="Tay Y."/>
            <person name="Dear P."/>
            <person name="Doerig C."/>
            <person name="Gruber A."/>
            <person name="Parkinson J."/>
            <person name="Shirley M."/>
            <person name="Wan K.L."/>
            <person name="Berriman M."/>
            <person name="Tomley F."/>
            <person name="Pain A."/>
        </authorList>
    </citation>
    <scope>NUCLEOTIDE SEQUENCE [LARGE SCALE GENOMIC DNA]</scope>
    <source>
        <strain evidence="2">Weybridge</strain>
    </source>
</reference>
<feature type="non-terminal residue" evidence="2">
    <location>
        <position position="1"/>
    </location>
</feature>
<feature type="compositionally biased region" description="Low complexity" evidence="1">
    <location>
        <begin position="634"/>
        <end position="653"/>
    </location>
</feature>
<dbReference type="RefSeq" id="XP_013335972.1">
    <property type="nucleotide sequence ID" value="XM_013480518.1"/>
</dbReference>
<name>U6MA06_EIMMA</name>
<feature type="region of interest" description="Disordered" evidence="1">
    <location>
        <begin position="195"/>
        <end position="221"/>
    </location>
</feature>
<feature type="compositionally biased region" description="Low complexity" evidence="1">
    <location>
        <begin position="209"/>
        <end position="221"/>
    </location>
</feature>
<organism evidence="2 3">
    <name type="scientific">Eimeria maxima</name>
    <name type="common">Coccidian parasite</name>
    <dbReference type="NCBI Taxonomy" id="5804"/>
    <lineage>
        <taxon>Eukaryota</taxon>
        <taxon>Sar</taxon>
        <taxon>Alveolata</taxon>
        <taxon>Apicomplexa</taxon>
        <taxon>Conoidasida</taxon>
        <taxon>Coccidia</taxon>
        <taxon>Eucoccidiorida</taxon>
        <taxon>Eimeriorina</taxon>
        <taxon>Eimeriidae</taxon>
        <taxon>Eimeria</taxon>
    </lineage>
</organism>
<feature type="region of interest" description="Disordered" evidence="1">
    <location>
        <begin position="410"/>
        <end position="438"/>
    </location>
</feature>
<keyword evidence="3" id="KW-1185">Reference proteome</keyword>
<sequence length="678" mass="68606">PVNYPGVSLVELLPNKNGRRRRQRLPLPSTAAVLEGVAATPAATATATAAAAAAAVAAAAAAGSSAASPPDDMGLLLQRVVRRLAERAATAPAEQGPNPPLASLEALWGTGAAPSTASSSANPTEGLILPYGGLLQLVDAQKGCRGASPDTGPPLKGAFKLPPPLKKGGENGEGFLTRGTLVCTDSTLEEVPLRQPATSFGPQSPLSALTQNKQQPQQQPLDPLQIQANSGEPCWGPLSTTGAAVCPREEAPFESLGALQGPSSVGMGLVPFRDGPQGELFREGEEGRARQLIGDTQLVGDRQLIGDTQLSGDCCVTSGGPLWGRGTTDMWGPRCMQPLAEDLEDESPKTSWSPTGSTQGSVSGTAVSLSLSTVNSQGSSLEMQRGAWDSAAVPGEAGLNAILLDGEVSVSSSSSSGSNSSNNGTNSSNSRQGRRVGEERGSLASTCFSLDFALGASSISCGQQAETEQQLSPAAQVLGGIAPEEETAGRPLAAASEGSPVPEGVGGPWGAAAAAVAASKWDEGSCREGGDSGQQEPAATATAAEKRWGEDEEELLLPLSELQGLAGGNSEKEGDPDDSTRLVACFVSLLKLMQENETPDACKGDPHRSEGQQQQAASHQVPPGFEEEVSPSGAAPAATAAPAAAAAAAAAATKKTEAQGCASATQLPARWGSARLAA</sequence>
<reference evidence="2" key="2">
    <citation type="submission" date="2013-10" db="EMBL/GenBank/DDBJ databases">
        <authorList>
            <person name="Aslett M."/>
        </authorList>
    </citation>
    <scope>NUCLEOTIDE SEQUENCE [LARGE SCALE GENOMIC DNA]</scope>
    <source>
        <strain evidence="2">Weybridge</strain>
    </source>
</reference>
<dbReference type="GeneID" id="25339675"/>
<evidence type="ECO:0000313" key="2">
    <source>
        <dbReference type="EMBL" id="CDJ59324.1"/>
    </source>
</evidence>
<dbReference type="VEuPathDB" id="ToxoDB:EMWEY_00056890"/>
<feature type="compositionally biased region" description="Polar residues" evidence="1">
    <location>
        <begin position="349"/>
        <end position="364"/>
    </location>
</feature>
<dbReference type="OMA" id="ASSWGNT"/>
<feature type="compositionally biased region" description="Basic and acidic residues" evidence="1">
    <location>
        <begin position="600"/>
        <end position="610"/>
    </location>
</feature>
<dbReference type="Proteomes" id="UP000030763">
    <property type="component" value="Unassembled WGS sequence"/>
</dbReference>
<protein>
    <submittedName>
        <fullName evidence="2">Zinc finger (CCCH type) protein, putative</fullName>
    </submittedName>
</protein>
<feature type="region of interest" description="Disordered" evidence="1">
    <location>
        <begin position="598"/>
        <end position="678"/>
    </location>
</feature>
<feature type="compositionally biased region" description="Polar residues" evidence="1">
    <location>
        <begin position="196"/>
        <end position="208"/>
    </location>
</feature>
<feature type="region of interest" description="Disordered" evidence="1">
    <location>
        <begin position="342"/>
        <end position="364"/>
    </location>
</feature>
<evidence type="ECO:0000313" key="3">
    <source>
        <dbReference type="Proteomes" id="UP000030763"/>
    </source>
</evidence>
<dbReference type="EMBL" id="HG720293">
    <property type="protein sequence ID" value="CDJ59324.1"/>
    <property type="molecule type" value="Genomic_DNA"/>
</dbReference>
<proteinExistence type="predicted"/>
<evidence type="ECO:0000256" key="1">
    <source>
        <dbReference type="SAM" id="MobiDB-lite"/>
    </source>
</evidence>
<gene>
    <name evidence="2" type="ORF">EMWEY_00056890</name>
</gene>
<accession>U6MA06</accession>
<feature type="region of interest" description="Disordered" evidence="1">
    <location>
        <begin position="522"/>
        <end position="549"/>
    </location>
</feature>
<dbReference type="OrthoDB" id="349508at2759"/>